<gene>
    <name evidence="1" type="ORF">AFUS01_LOCUS3944</name>
</gene>
<reference evidence="1" key="1">
    <citation type="submission" date="2021-06" db="EMBL/GenBank/DDBJ databases">
        <authorList>
            <person name="Hodson N. C."/>
            <person name="Mongue J. A."/>
            <person name="Jaron S. K."/>
        </authorList>
    </citation>
    <scope>NUCLEOTIDE SEQUENCE</scope>
</reference>
<feature type="non-terminal residue" evidence="1">
    <location>
        <position position="64"/>
    </location>
</feature>
<protein>
    <submittedName>
        <fullName evidence="1">Uncharacterized protein</fullName>
    </submittedName>
</protein>
<organism evidence="1 2">
    <name type="scientific">Allacma fusca</name>
    <dbReference type="NCBI Taxonomy" id="39272"/>
    <lineage>
        <taxon>Eukaryota</taxon>
        <taxon>Metazoa</taxon>
        <taxon>Ecdysozoa</taxon>
        <taxon>Arthropoda</taxon>
        <taxon>Hexapoda</taxon>
        <taxon>Collembola</taxon>
        <taxon>Symphypleona</taxon>
        <taxon>Sminthuridae</taxon>
        <taxon>Allacma</taxon>
    </lineage>
</organism>
<comment type="caution">
    <text evidence="1">The sequence shown here is derived from an EMBL/GenBank/DDBJ whole genome shotgun (WGS) entry which is preliminary data.</text>
</comment>
<dbReference type="Proteomes" id="UP000708208">
    <property type="component" value="Unassembled WGS sequence"/>
</dbReference>
<dbReference type="OrthoDB" id="416786at2759"/>
<keyword evidence="2" id="KW-1185">Reference proteome</keyword>
<evidence type="ECO:0000313" key="1">
    <source>
        <dbReference type="EMBL" id="CAG7696281.1"/>
    </source>
</evidence>
<proteinExistence type="predicted"/>
<dbReference type="EMBL" id="CAJVCH010024299">
    <property type="protein sequence ID" value="CAG7696281.1"/>
    <property type="molecule type" value="Genomic_DNA"/>
</dbReference>
<name>A0A8J2J6I0_9HEXA</name>
<evidence type="ECO:0000313" key="2">
    <source>
        <dbReference type="Proteomes" id="UP000708208"/>
    </source>
</evidence>
<sequence length="64" mass="7243">MKIIATCLNFDAYDEPDDFELSPGLNIIFSLLEECEAPVRKELPEGKGKILHSFMMGTHEDLTE</sequence>
<accession>A0A8J2J6I0</accession>
<dbReference type="AlphaFoldDB" id="A0A8J2J6I0"/>